<reference evidence="4" key="1">
    <citation type="submission" date="2016-05" db="EMBL/GenBank/DDBJ databases">
        <title>Comparative genomics of biotechnologically important yeasts.</title>
        <authorList>
            <consortium name="DOE Joint Genome Institute"/>
            <person name="Riley R."/>
            <person name="Haridas S."/>
            <person name="Wolfe K.H."/>
            <person name="Lopes M.R."/>
            <person name="Hittinger C.T."/>
            <person name="Goker M."/>
            <person name="Salamov A."/>
            <person name="Wisecaver J."/>
            <person name="Long T.M."/>
            <person name="Aerts A.L."/>
            <person name="Barry K."/>
            <person name="Choi C."/>
            <person name="Clum A."/>
            <person name="Coughlan A.Y."/>
            <person name="Deshpande S."/>
            <person name="Douglass A.P."/>
            <person name="Hanson S.J."/>
            <person name="Klenk H.-P."/>
            <person name="Labutti K."/>
            <person name="Lapidus A."/>
            <person name="Lindquist E."/>
            <person name="Lipzen A."/>
            <person name="Meier-Kolthoff J.P."/>
            <person name="Ohm R.A."/>
            <person name="Otillar R.P."/>
            <person name="Pangilinan J."/>
            <person name="Peng Y."/>
            <person name="Rokas A."/>
            <person name="Rosa C.A."/>
            <person name="Scheuner C."/>
            <person name="Sibirny A.A."/>
            <person name="Slot J.C."/>
            <person name="Stielow J.B."/>
            <person name="Sun H."/>
            <person name="Kurtzman C.P."/>
            <person name="Blackwell M."/>
            <person name="Grigoriev I.V."/>
            <person name="Jeffries T.W."/>
        </authorList>
    </citation>
    <scope>NUCLEOTIDE SEQUENCE [LARGE SCALE GENOMIC DNA]</scope>
    <source>
        <strain evidence="4">NRRL Y-1933</strain>
    </source>
</reference>
<dbReference type="InterPro" id="IPR018244">
    <property type="entry name" value="Allrgn_V5/Tpx1_CS"/>
</dbReference>
<dbReference type="InterPro" id="IPR014044">
    <property type="entry name" value="CAP_dom"/>
</dbReference>
<dbReference type="PANTHER" id="PTHR10334">
    <property type="entry name" value="CYSTEINE-RICH SECRETORY PROTEIN-RELATED"/>
    <property type="match status" value="1"/>
</dbReference>
<dbReference type="Pfam" id="PF00188">
    <property type="entry name" value="CAP"/>
    <property type="match status" value="1"/>
</dbReference>
<dbReference type="EMBL" id="KV454538">
    <property type="protein sequence ID" value="ODV70081.1"/>
    <property type="molecule type" value="Genomic_DNA"/>
</dbReference>
<dbReference type="Proteomes" id="UP000095085">
    <property type="component" value="Unassembled WGS sequence"/>
</dbReference>
<dbReference type="Gene3D" id="3.40.33.10">
    <property type="entry name" value="CAP"/>
    <property type="match status" value="1"/>
</dbReference>
<protein>
    <submittedName>
        <fullName evidence="3">PR-1-like protein</fullName>
    </submittedName>
</protein>
<feature type="signal peptide" evidence="1">
    <location>
        <begin position="1"/>
        <end position="17"/>
    </location>
</feature>
<dbReference type="SUPFAM" id="SSF55797">
    <property type="entry name" value="PR-1-like"/>
    <property type="match status" value="1"/>
</dbReference>
<keyword evidence="1" id="KW-0732">Signal</keyword>
<proteinExistence type="predicted"/>
<name>A0A1E4RSA5_9ASCO</name>
<evidence type="ECO:0000259" key="2">
    <source>
        <dbReference type="SMART" id="SM00198"/>
    </source>
</evidence>
<dbReference type="PRINTS" id="PR00837">
    <property type="entry name" value="V5TPXLIKE"/>
</dbReference>
<dbReference type="STRING" id="984485.A0A1E4RSA5"/>
<evidence type="ECO:0000313" key="3">
    <source>
        <dbReference type="EMBL" id="ODV70081.1"/>
    </source>
</evidence>
<gene>
    <name evidence="3" type="ORF">HYPBUDRAFT_159866</name>
</gene>
<accession>A0A1E4RSA5</accession>
<feature type="chain" id="PRO_5009162436" evidence="1">
    <location>
        <begin position="18"/>
        <end position="199"/>
    </location>
</feature>
<dbReference type="InterPro" id="IPR001283">
    <property type="entry name" value="CRISP-related"/>
</dbReference>
<organism evidence="3 4">
    <name type="scientific">Hyphopichia burtonii NRRL Y-1933</name>
    <dbReference type="NCBI Taxonomy" id="984485"/>
    <lineage>
        <taxon>Eukaryota</taxon>
        <taxon>Fungi</taxon>
        <taxon>Dikarya</taxon>
        <taxon>Ascomycota</taxon>
        <taxon>Saccharomycotina</taxon>
        <taxon>Pichiomycetes</taxon>
        <taxon>Debaryomycetaceae</taxon>
        <taxon>Hyphopichia</taxon>
    </lineage>
</organism>
<evidence type="ECO:0000313" key="4">
    <source>
        <dbReference type="Proteomes" id="UP000095085"/>
    </source>
</evidence>
<feature type="domain" description="SCP" evidence="2">
    <location>
        <begin position="62"/>
        <end position="188"/>
    </location>
</feature>
<dbReference type="GeneID" id="30997009"/>
<sequence length="199" mass="22230">MINIIFILALLLTTVSAAVTQTVQVLEYVKPVVTTTKAESLETAKFSNRINDYHGKYHLNVSFAQLILDWHNEKRALHGSESLVWSSGAYEFAYEYAQAYDCSGILTHSGGITFGENLAIGYTPTSAVDAWYNEGEDYQYGRDEKTYNHFTALIWNSTSSIGCAYKFCNNVWGTYIVCSYYPPGNIIGQSSKNVLPLVN</sequence>
<keyword evidence="4" id="KW-1185">Reference proteome</keyword>
<dbReference type="PROSITE" id="PS01010">
    <property type="entry name" value="CRISP_2"/>
    <property type="match status" value="1"/>
</dbReference>
<dbReference type="OrthoDB" id="337038at2759"/>
<dbReference type="GO" id="GO:0005576">
    <property type="term" value="C:extracellular region"/>
    <property type="evidence" value="ECO:0007669"/>
    <property type="project" value="InterPro"/>
</dbReference>
<evidence type="ECO:0000256" key="1">
    <source>
        <dbReference type="SAM" id="SignalP"/>
    </source>
</evidence>
<dbReference type="InterPro" id="IPR035940">
    <property type="entry name" value="CAP_sf"/>
</dbReference>
<dbReference type="RefSeq" id="XP_020079148.1">
    <property type="nucleotide sequence ID" value="XM_020222460.1"/>
</dbReference>
<dbReference type="SMART" id="SM00198">
    <property type="entry name" value="SCP"/>
    <property type="match status" value="1"/>
</dbReference>
<dbReference type="AlphaFoldDB" id="A0A1E4RSA5"/>